<dbReference type="RefSeq" id="WP_086552375.1">
    <property type="nucleotide sequence ID" value="NZ_JBDNWM010000014.1"/>
</dbReference>
<organism evidence="2 3">
    <name type="scientific">Acetobacter orientalis</name>
    <dbReference type="NCBI Taxonomy" id="146474"/>
    <lineage>
        <taxon>Bacteria</taxon>
        <taxon>Pseudomonadati</taxon>
        <taxon>Pseudomonadota</taxon>
        <taxon>Alphaproteobacteria</taxon>
        <taxon>Acetobacterales</taxon>
        <taxon>Acetobacteraceae</taxon>
        <taxon>Acetobacter</taxon>
    </lineage>
</organism>
<gene>
    <name evidence="2" type="ORF">HK12_05310</name>
</gene>
<sequence>MGHNYAKPLSSGQKLERLLARIPTHWVIKLERQPGTAAWRALTHAPEQEGQWSATHQDPADALEDTWRKNRTVLA</sequence>
<evidence type="ECO:0000313" key="2">
    <source>
        <dbReference type="EMBL" id="OUI81404.1"/>
    </source>
</evidence>
<feature type="region of interest" description="Disordered" evidence="1">
    <location>
        <begin position="45"/>
        <end position="75"/>
    </location>
</feature>
<evidence type="ECO:0000256" key="1">
    <source>
        <dbReference type="SAM" id="MobiDB-lite"/>
    </source>
</evidence>
<name>A0A252A1Q3_9PROT</name>
<dbReference type="AlphaFoldDB" id="A0A252A1Q3"/>
<reference evidence="2 3" key="1">
    <citation type="submission" date="2014-06" db="EMBL/GenBank/DDBJ databases">
        <authorList>
            <person name="Ju J."/>
            <person name="Zhang J."/>
        </authorList>
    </citation>
    <scope>NUCLEOTIDE SEQUENCE [LARGE SCALE GENOMIC DNA]</scope>
    <source>
        <strain evidence="2">DmW_045</strain>
    </source>
</reference>
<dbReference type="EMBL" id="JOMO01000023">
    <property type="protein sequence ID" value="OUI81404.1"/>
    <property type="molecule type" value="Genomic_DNA"/>
</dbReference>
<proteinExistence type="predicted"/>
<evidence type="ECO:0000313" key="3">
    <source>
        <dbReference type="Proteomes" id="UP000194639"/>
    </source>
</evidence>
<comment type="caution">
    <text evidence="2">The sequence shown here is derived from an EMBL/GenBank/DDBJ whole genome shotgun (WGS) entry which is preliminary data.</text>
</comment>
<dbReference type="Proteomes" id="UP000194639">
    <property type="component" value="Unassembled WGS sequence"/>
</dbReference>
<accession>A0A252A1Q3</accession>
<protein>
    <submittedName>
        <fullName evidence="2">Uncharacterized protein</fullName>
    </submittedName>
</protein>